<dbReference type="RefSeq" id="WP_140031688.1">
    <property type="nucleotide sequence ID" value="NZ_CP137845.1"/>
</dbReference>
<dbReference type="GeneID" id="94493493"/>
<evidence type="ECO:0000313" key="1">
    <source>
        <dbReference type="EMBL" id="WPB54177.1"/>
    </source>
</evidence>
<keyword evidence="2" id="KW-1185">Reference proteome</keyword>
<dbReference type="Proteomes" id="UP001303601">
    <property type="component" value="Chromosome"/>
</dbReference>
<organism evidence="1 2">
    <name type="scientific">Metamycoplasma equirhinis</name>
    <dbReference type="NCBI Taxonomy" id="92402"/>
    <lineage>
        <taxon>Bacteria</taxon>
        <taxon>Bacillati</taxon>
        <taxon>Mycoplasmatota</taxon>
        <taxon>Mycoplasmoidales</taxon>
        <taxon>Metamycoplasmataceae</taxon>
        <taxon>Metamycoplasma</taxon>
    </lineage>
</organism>
<dbReference type="EMBL" id="CP137845">
    <property type="protein sequence ID" value="WPB54177.1"/>
    <property type="molecule type" value="Genomic_DNA"/>
</dbReference>
<gene>
    <name evidence="1" type="ORF">R9B83_01240</name>
</gene>
<name>A0ABZ0PBR7_9BACT</name>
<protein>
    <submittedName>
        <fullName evidence="1">Uncharacterized protein</fullName>
    </submittedName>
</protein>
<sequence length="211" mass="25315">MFKINKFPEEVYLDFEGITIIETTDKDLFFRNIYEYEKDTKNAAFQINGFSFYLNDCIQINKLTKVSDLFNFNAKNVLVSKILESEYWNQEFIIKHENLNAMENSLNSFLGWNYVKINIDFSKMYKSLFSLNDDFFITKEIFYKWIDSMKPKTKMTIIISNWSDIQVQDLLKYTNAFNFIIITNEVFSICKSFEKLELSFIWQNNQTLHHI</sequence>
<reference evidence="1" key="1">
    <citation type="submission" date="2023-11" db="EMBL/GenBank/DDBJ databases">
        <title>Completed genome sequence of Mycoplasma equirhinis type strain M432/72.</title>
        <authorList>
            <person name="Spergser J."/>
        </authorList>
    </citation>
    <scope>NUCLEOTIDE SEQUENCE [LARGE SCALE GENOMIC DNA]</scope>
    <source>
        <strain evidence="1">M432/72</strain>
    </source>
</reference>
<proteinExistence type="predicted"/>
<accession>A0ABZ0PBR7</accession>
<evidence type="ECO:0000313" key="2">
    <source>
        <dbReference type="Proteomes" id="UP001303601"/>
    </source>
</evidence>